<gene>
    <name evidence="2" type="ORF">G7B40_017140</name>
</gene>
<name>A0AAP5I794_9CYAN</name>
<dbReference type="SUPFAM" id="SSF48452">
    <property type="entry name" value="TPR-like"/>
    <property type="match status" value="1"/>
</dbReference>
<protein>
    <submittedName>
        <fullName evidence="2">CHAT domain-containing protein</fullName>
    </submittedName>
</protein>
<dbReference type="AlphaFoldDB" id="A0AAP5I794"/>
<comment type="caution">
    <text evidence="2">The sequence shown here is derived from an EMBL/GenBank/DDBJ whole genome shotgun (WGS) entry which is preliminary data.</text>
</comment>
<dbReference type="EMBL" id="JAALHA020000007">
    <property type="protein sequence ID" value="MDR9896272.1"/>
    <property type="molecule type" value="Genomic_DNA"/>
</dbReference>
<evidence type="ECO:0000259" key="1">
    <source>
        <dbReference type="Pfam" id="PF12770"/>
    </source>
</evidence>
<proteinExistence type="predicted"/>
<dbReference type="Pfam" id="PF12770">
    <property type="entry name" value="CHAT"/>
    <property type="match status" value="1"/>
</dbReference>
<dbReference type="RefSeq" id="WP_208338897.1">
    <property type="nucleotide sequence ID" value="NZ_CAWQFN010000334.1"/>
</dbReference>
<dbReference type="Gene3D" id="1.25.40.10">
    <property type="entry name" value="Tetratricopeptide repeat domain"/>
    <property type="match status" value="1"/>
</dbReference>
<dbReference type="Proteomes" id="UP000667802">
    <property type="component" value="Unassembled WGS sequence"/>
</dbReference>
<evidence type="ECO:0000313" key="3">
    <source>
        <dbReference type="Proteomes" id="UP000667802"/>
    </source>
</evidence>
<feature type="domain" description="CHAT" evidence="1">
    <location>
        <begin position="694"/>
        <end position="974"/>
    </location>
</feature>
<keyword evidence="3" id="KW-1185">Reference proteome</keyword>
<sequence>MSYDSFDELNAAFEVAQTKWRDGDLLGAYDDLHQIFTYRLLHSELIDADLKVILSLADLAGVLGEFQVADNLLCGAVGLYEKANSESSADYTRLRRIQLCTDRGSLHQAQNLLQEMAPRIGNINNIEFSLTGLSQWETRCFWRDSNPEDRIVLFAELYLAMGRLLAALGQYGEALVALRQGLFHSQGEKVPSLAQQTVLPLKLAIASALIEKGNLDDADTYLSHLQEQLNQKEHPEYFIHWLELSGKLHLLWGNLGAGLKQFRRVQETCRQLRSQRAVLRSNLNLAHILILLNQTSTARDYLADTQINASTIGDKALLSRVELLLQLCDARSRSLVGASPVELSVLEMRKKRHKSETIAQVQERLDLSTQSPNYLAWFEDRALAFQSQLSNLNLNTAGDLLEHIKRVFKCTDSHLVKVQIRILEGIFAYYQGTEKNSLAKIHQAHQILEEVSPQLESISLKPELWQVQRILIWCRTRLNYPLPEIEALTASTNQLLEQITSSLTPEDQVFYLLNKWTADEEYIAARINQLERLQDRLKTGAFWLRPWRRLQLMRKLNALVEHIDRYKDALAKRTIKADTAEVKILPSESLWLRLLTHPKNRVTLTFLILPDRVLVVITGRLLFDFRVIPTTRLAVRNLVQVWYKNIEGINRNRDLMLIDNPDSEQKKRDMNPVEHDIDYQAQMTSVTQVAQDVTDKLAQILEIPQLLKNLPKHVRALTIVPDDILHGFPFAAIRYKGKYLIRHYALSIAYESKSQGLKPTSTSLQKQALVVGISKGSRSGEFSSLPGVKRELGQVKNWLDNRKINYLTLENSLAHKAAVIESLSEATLLHIACHGIFKPNQPDKSGLVLISDSGEQEILSLRELSETNLIKLRHATLSSCWSADHFILPRRWIISLPETLWRSGTQSILGCLWEIDDRVAVSFMTRFYEYLDKFPRDEALCLTQLCCLEGRLPNCNSDDTSSPVFWAGFNLYGDYTSIKFSSRR</sequence>
<dbReference type="InterPro" id="IPR024983">
    <property type="entry name" value="CHAT_dom"/>
</dbReference>
<dbReference type="InterPro" id="IPR011990">
    <property type="entry name" value="TPR-like_helical_dom_sf"/>
</dbReference>
<evidence type="ECO:0000313" key="2">
    <source>
        <dbReference type="EMBL" id="MDR9896272.1"/>
    </source>
</evidence>
<reference evidence="3" key="1">
    <citation type="journal article" date="2021" name="Science">
        <title>Hunting the eagle killer: A cyanobacterial neurotoxin causes vacuolar myelinopathy.</title>
        <authorList>
            <person name="Breinlinger S."/>
            <person name="Phillips T.J."/>
            <person name="Haram B.N."/>
            <person name="Mares J."/>
            <person name="Martinez Yerena J.A."/>
            <person name="Hrouzek P."/>
            <person name="Sobotka R."/>
            <person name="Henderson W.M."/>
            <person name="Schmieder P."/>
            <person name="Williams S.M."/>
            <person name="Lauderdale J.D."/>
            <person name="Wilde H.D."/>
            <person name="Gerrin W."/>
            <person name="Kust A."/>
            <person name="Washington J.W."/>
            <person name="Wagner C."/>
            <person name="Geier B."/>
            <person name="Liebeke M."/>
            <person name="Enke H."/>
            <person name="Niedermeyer T.H.J."/>
            <person name="Wilde S.B."/>
        </authorList>
    </citation>
    <scope>NUCLEOTIDE SEQUENCE [LARGE SCALE GENOMIC DNA]</scope>
    <source>
        <strain evidence="3">Thurmond2011</strain>
    </source>
</reference>
<organism evidence="2 3">
    <name type="scientific">Aetokthonos hydrillicola Thurmond2011</name>
    <dbReference type="NCBI Taxonomy" id="2712845"/>
    <lineage>
        <taxon>Bacteria</taxon>
        <taxon>Bacillati</taxon>
        <taxon>Cyanobacteriota</taxon>
        <taxon>Cyanophyceae</taxon>
        <taxon>Nostocales</taxon>
        <taxon>Hapalosiphonaceae</taxon>
        <taxon>Aetokthonos</taxon>
    </lineage>
</organism>
<accession>A0AAP5I794</accession>